<keyword evidence="3" id="KW-1185">Reference proteome</keyword>
<feature type="region of interest" description="Disordered" evidence="1">
    <location>
        <begin position="67"/>
        <end position="95"/>
    </location>
</feature>
<comment type="caution">
    <text evidence="2">The sequence shown here is derived from an EMBL/GenBank/DDBJ whole genome shotgun (WGS) entry which is preliminary data.</text>
</comment>
<organism evidence="2 3">
    <name type="scientific">candidate division MSBL1 archaeon SCGC-AAA382A20</name>
    <dbReference type="NCBI Taxonomy" id="1698280"/>
    <lineage>
        <taxon>Archaea</taxon>
        <taxon>Methanobacteriati</taxon>
        <taxon>Methanobacteriota</taxon>
        <taxon>candidate division MSBL1</taxon>
    </lineage>
</organism>
<accession>A0A133VLP1</accession>
<evidence type="ECO:0000256" key="1">
    <source>
        <dbReference type="SAM" id="MobiDB-lite"/>
    </source>
</evidence>
<protein>
    <submittedName>
        <fullName evidence="2">Uncharacterized protein</fullName>
    </submittedName>
</protein>
<proteinExistence type="predicted"/>
<reference evidence="2 3" key="1">
    <citation type="journal article" date="2016" name="Sci. Rep.">
        <title>Metabolic traits of an uncultured archaeal lineage -MSBL1- from brine pools of the Red Sea.</title>
        <authorList>
            <person name="Mwirichia R."/>
            <person name="Alam I."/>
            <person name="Rashid M."/>
            <person name="Vinu M."/>
            <person name="Ba-Alawi W."/>
            <person name="Anthony Kamau A."/>
            <person name="Kamanda Ngugi D."/>
            <person name="Goker M."/>
            <person name="Klenk H.P."/>
            <person name="Bajic V."/>
            <person name="Stingl U."/>
        </authorList>
    </citation>
    <scope>NUCLEOTIDE SEQUENCE [LARGE SCALE GENOMIC DNA]</scope>
    <source>
        <strain evidence="2">SCGC-AAA382A20</strain>
    </source>
</reference>
<dbReference type="AlphaFoldDB" id="A0A133VLP1"/>
<gene>
    <name evidence="2" type="ORF">AKJ51_01400</name>
</gene>
<dbReference type="EMBL" id="LHYE01000009">
    <property type="protein sequence ID" value="KXB07376.1"/>
    <property type="molecule type" value="Genomic_DNA"/>
</dbReference>
<dbReference type="Proteomes" id="UP000070263">
    <property type="component" value="Unassembled WGS sequence"/>
</dbReference>
<evidence type="ECO:0000313" key="2">
    <source>
        <dbReference type="EMBL" id="KXB07376.1"/>
    </source>
</evidence>
<name>A0A133VLP1_9EURY</name>
<sequence length="95" mass="11018">MDTDIIPEDMTEKERIDFIREYGSEQQKAGLRAVLNGNKYKAIRKEMWNIRLQKGIRMVQTILDKHNGSHIIPDNSPSQKKEKTQKGSSIADYIK</sequence>
<evidence type="ECO:0000313" key="3">
    <source>
        <dbReference type="Proteomes" id="UP000070263"/>
    </source>
</evidence>